<sequence length="407" mass="45841">MKVEGSSQLLKIVTISVGIIVLLVLLINFAVNFVANRLVHSMFKPENPNVTNLYFILDVRAFPYPKITVNDLNYQYQGKIALSVDKAYLDFSLLDLFRKQLHIYSIHADKVFLNLPNFPKPEEKHQNEENRTVLSQDKNPVSQTPMKSTHVSVDKIDLNDLNIIYATKAAPIHIATIKIDQFSSDKKQFQIAVNSAYKDQLIQGDATLRFEKGLFDFVGKFTLANNQIEVNSHYQQQHLNGQIKATFNNPQALESIIGISAQKLPILMEAMLQGSNQQLTVAPIQIQYATGMIQADFNLNTGQPIEANLTIPEQLLEQLAAGEPPQNCPLPFTATEIIKGISMNLQMIIVPMNTNQSAKKNLIQINPAGINLENGVLPPNLQQYFLSCFNYQLRKDIILKRNHIFSN</sequence>
<proteinExistence type="predicted"/>
<evidence type="ECO:0000256" key="1">
    <source>
        <dbReference type="SAM" id="MobiDB-lite"/>
    </source>
</evidence>
<protein>
    <recommendedName>
        <fullName evidence="5">AsmA family protein</fullName>
    </recommendedName>
</protein>
<dbReference type="Proteomes" id="UP000054908">
    <property type="component" value="Unassembled WGS sequence"/>
</dbReference>
<gene>
    <name evidence="3" type="ORF">Lmac_2154</name>
</gene>
<comment type="caution">
    <text evidence="3">The sequence shown here is derived from an EMBL/GenBank/DDBJ whole genome shotgun (WGS) entry which is preliminary data.</text>
</comment>
<evidence type="ECO:0008006" key="5">
    <source>
        <dbReference type="Google" id="ProtNLM"/>
    </source>
</evidence>
<dbReference type="PATRIC" id="fig|466.6.peg.2288"/>
<feature type="transmembrane region" description="Helical" evidence="2">
    <location>
        <begin position="12"/>
        <end position="35"/>
    </location>
</feature>
<keyword evidence="2" id="KW-1133">Transmembrane helix</keyword>
<dbReference type="RefSeq" id="WP_058452900.1">
    <property type="nucleotide sequence ID" value="NZ_LNYL01000045.1"/>
</dbReference>
<keyword evidence="4" id="KW-1185">Reference proteome</keyword>
<dbReference type="EMBL" id="LNYL01000045">
    <property type="protein sequence ID" value="KTD25176.1"/>
    <property type="molecule type" value="Genomic_DNA"/>
</dbReference>
<dbReference type="AlphaFoldDB" id="A0A0W0VYK3"/>
<reference evidence="3 4" key="1">
    <citation type="submission" date="2015-11" db="EMBL/GenBank/DDBJ databases">
        <title>Genomic analysis of 38 Legionella species identifies large and diverse effector repertoires.</title>
        <authorList>
            <person name="Burstein D."/>
            <person name="Amaro F."/>
            <person name="Zusman T."/>
            <person name="Lifshitz Z."/>
            <person name="Cohen O."/>
            <person name="Gilbert J.A."/>
            <person name="Pupko T."/>
            <person name="Shuman H.A."/>
            <person name="Segal G."/>
        </authorList>
    </citation>
    <scope>NUCLEOTIDE SEQUENCE [LARGE SCALE GENOMIC DNA]</scope>
    <source>
        <strain evidence="3 4">PX-1-G2-E2</strain>
    </source>
</reference>
<keyword evidence="2" id="KW-0472">Membrane</keyword>
<evidence type="ECO:0000313" key="3">
    <source>
        <dbReference type="EMBL" id="KTD25176.1"/>
    </source>
</evidence>
<feature type="region of interest" description="Disordered" evidence="1">
    <location>
        <begin position="122"/>
        <end position="146"/>
    </location>
</feature>
<name>A0A0W0VYK3_9GAMM</name>
<feature type="compositionally biased region" description="Polar residues" evidence="1">
    <location>
        <begin position="132"/>
        <end position="146"/>
    </location>
</feature>
<organism evidence="3 4">
    <name type="scientific">Legionella maceachernii</name>
    <dbReference type="NCBI Taxonomy" id="466"/>
    <lineage>
        <taxon>Bacteria</taxon>
        <taxon>Pseudomonadati</taxon>
        <taxon>Pseudomonadota</taxon>
        <taxon>Gammaproteobacteria</taxon>
        <taxon>Legionellales</taxon>
        <taxon>Legionellaceae</taxon>
        <taxon>Legionella</taxon>
    </lineage>
</organism>
<evidence type="ECO:0000313" key="4">
    <source>
        <dbReference type="Proteomes" id="UP000054908"/>
    </source>
</evidence>
<accession>A0A0W0VYK3</accession>
<dbReference type="OrthoDB" id="5657149at2"/>
<evidence type="ECO:0000256" key="2">
    <source>
        <dbReference type="SAM" id="Phobius"/>
    </source>
</evidence>
<feature type="compositionally biased region" description="Basic and acidic residues" evidence="1">
    <location>
        <begin position="122"/>
        <end position="131"/>
    </location>
</feature>
<keyword evidence="2" id="KW-0812">Transmembrane</keyword>